<dbReference type="InterPro" id="IPR013783">
    <property type="entry name" value="Ig-like_fold"/>
</dbReference>
<feature type="region of interest" description="Disordered" evidence="1">
    <location>
        <begin position="120"/>
        <end position="230"/>
    </location>
</feature>
<reference evidence="3 4" key="1">
    <citation type="journal article" date="2011" name="J. Bacteriol.">
        <title>Complete genome sequence of Algoriphagus sp. PR1, bacterial prey of a colony-forming choanoflagellate.</title>
        <authorList>
            <person name="Alegado R.A."/>
            <person name="Ferriera S."/>
            <person name="Nusbaum C."/>
            <person name="Young S.K."/>
            <person name="Zeng Q."/>
            <person name="Imamovic A."/>
            <person name="Fairclough S.R."/>
            <person name="King N."/>
        </authorList>
    </citation>
    <scope>NUCLEOTIDE SEQUENCE [LARGE SCALE GENOMIC DNA]</scope>
    <source>
        <strain evidence="3 4">PR1</strain>
    </source>
</reference>
<protein>
    <recommendedName>
        <fullName evidence="2">Glycine-rich domain-containing protein</fullName>
    </recommendedName>
</protein>
<gene>
    <name evidence="3" type="ORF">ALPR1_21227</name>
</gene>
<dbReference type="RefSeq" id="WP_008203413.1">
    <property type="nucleotide sequence ID" value="NZ_CM001023.1"/>
</dbReference>
<comment type="caution">
    <text evidence="3">The sequence shown here is derived from an EMBL/GenBank/DDBJ whole genome shotgun (WGS) entry which is preliminary data.</text>
</comment>
<accession>E2RUD2</accession>
<proteinExistence type="predicted"/>
<dbReference type="NCBIfam" id="TIGR04183">
    <property type="entry name" value="Por_Secre_tail"/>
    <property type="match status" value="1"/>
</dbReference>
<sequence>MSRNLPVSILLFLLIFVGWDSFAQTHTVTLTSPASGNFTVPDKITSLNVQLWGAGGGGGFNSQNNRPAGGGGGGGYSASPSYIVAPGQIISITIGAGGSGATSSSASTNGGNSVFGTLTANGGGRGNVLTGGTGGTATGGTLNNTGGNSSNAVNGNNNGGSGGGGGAGPTGNGGLGASSNNTTGGAGGTANGAGPGGKGGDNNAAGSNGISPGGGGGGEGGDGARGGNGGDGQISITWACSNTLTSAANSSNQTVCNGTPINDITYEIIGAFGATFSGLPSGVTGNYSGGDVTISGTPTVSGVFNYTITPTGSCTGSTVTGTINVTANQTVGPASSTPTLCIDDPLTDITHTTTDATGIDGDGVDGANGLPAGLSATWAGNTITISGTPSESGSFNYSIPVEGCQGSGVNATGTINVTANQTVGPASNTPTLCIDDPLTDITHTTTDATGIDSDGVDGANGLPAGLSATWAGNTITISGTPSESGSFNYSIPVEGCQGSGVNATGTINVTANQTVGPASNTPTLCIDDPLTDITHTTTDATGIDSDGVDGANGLPAGLSATWAGNTITISGTPSESGSFNYSIPVEGCQGSGVNATGTINVTANQTVGPASSNPTLCTDDPLTDITHTTTDAIGIDSDGVDGANGLPAGLSATWAGNTITISGTPSESGSFNYSIPVQGCLSSGVNATGTITVNPATSIDSESLDSQSACIGQTSFSPISVSASGTGTLSYQWYSNSNPLNSGGTPVGTDSPSYVPDASTLGTLYYYVEVSSDCGPTVTSNISGAFIVDPITAITTQPDNTDRVECFGDGFNPLSVVAEGGDLSYQWYSVPTQTNTGGTAVSGATSDTFTPPSTTEGISYYYVVVTGNCGIETSTVSGEFRVNPPKTVIDIDPSNSDETECLGDPFPTLSVLASGEGTVTYQWYRNTSDSNTGGTLISGANSEDYTPLSDEVGTYYYYAVASSNCGTVHTAVSGAFTVTPPTSIDSEDLAGQTICDVDTFDPISVNAIGTGTLQYQWYSNTSASTTGPNVTAVGTDSDTFTPPTTAQGTTMYYFVEVSSACGTNVISNPSGAFTVSMDNTAAAPSSDPTVCINTALPSVTIATTGATGIANDGDNSGVNGLPAGVSATWAGDEITISGTPSVSGTFNYSIPLTGGCGIVEATGKITVTPDNIADAPSSTPTLCINNALTSITIGTTGATGIANDGDASGVNGLPAGVSATWSGDEITISGSPSESGTFNYSIPMTGGCGTVNATGTITVTPDNTAAAPSSNPTLCIGTSLTDITIATTGATGIANDGDNTGVNGLPAGVSATWAGNTITISGTPTVSGTFNYAIPLTGSCGTVNATGTIEVTPLATVGPPSVSFPSVCINSPTLTPFTQPTTGVTGIGAPTGLPSGVTATFNSSTGNIEFSGEVSTAATGLYTYSIPLTGSCINGLTATGTIDVTPVYNITSISSVSATTLGGAATVTFYGDPTQMLNGSYQLFYQIKQGSGAFSAPIAATATVVNGKGTFTTTPINSNVDTYTVQILSIKKSTDQCLITLPSPPTTYFGVCSAVFTSNSTFFVPANVYSVTIEVYGGGGGGDNGGGGGGGYSIRQNVPVTPGEPLAAIIGSGGTKGADGGVTYVTRDSNIANQLTNSLVLANGGKGATTGNAAGGTFDSRYSGSDGNSASGNTGGKGGGPLGGNGGANKSNGNSPGGGGGAWSGTKGVGGNGLVVISYSCPDADNTDCIKIIDDGTKSGTTVVEYTCDDTWVAPEGLAEFTVLVGSGGGGGGGGEGSGGGGSGTLIIQSFSTTNPYGLPAGTGFDIVVGEGGPGAPALNLNGFSGQPSSFSGTIDNIGIGIIVPGGGGGGSRSYTPGADGASGGGGGADNDPNDPDAGTFGLGGNPIPISYSGPNVTVYQGNTGGSGDFSKPQNSIAGGGGGGLVPWGNGNDGQNGKAAGNGQGEGGKGGDGIVLTLGDSTRYYGAGGGGIGEFFNGTDKIGLGGNADGIKIGGDGNLNSTTAIGGQGIDKTGSGGGAGYGGGGRGGNGVVYIVYVNQRILQVEYQSFEVSFNAEDRTGDLSWTTSQEWENSHFEIERAVNNTNNWEKIGEVKGQGYAELPTSYSYIDQNLPTTGGNVFYRLKQVDYDETYSYSVTRSIQVPGLKGKTKWIIYPNPSANGSQVTVGLLNTSVYNDEAIYIRITDARGVLSTYSVNSIDDVTSAVNSYLENAISGLHIVQLIWGDQSEQIKLIRK</sequence>
<evidence type="ECO:0000256" key="1">
    <source>
        <dbReference type="SAM" id="MobiDB-lite"/>
    </source>
</evidence>
<organism evidence="3 4">
    <name type="scientific">Algoriphagus machipongonensis</name>
    <dbReference type="NCBI Taxonomy" id="388413"/>
    <lineage>
        <taxon>Bacteria</taxon>
        <taxon>Pseudomonadati</taxon>
        <taxon>Bacteroidota</taxon>
        <taxon>Cytophagia</taxon>
        <taxon>Cytophagales</taxon>
        <taxon>Cyclobacteriaceae</taxon>
        <taxon>Algoriphagus</taxon>
    </lineage>
</organism>
<dbReference type="EMBL" id="AAXU02000001">
    <property type="protein sequence ID" value="EFQ79279.1"/>
    <property type="molecule type" value="Genomic_DNA"/>
</dbReference>
<keyword evidence="4" id="KW-1185">Reference proteome</keyword>
<feature type="compositionally biased region" description="Low complexity" evidence="1">
    <location>
        <begin position="139"/>
        <end position="156"/>
    </location>
</feature>
<feature type="compositionally biased region" description="Gly residues" evidence="1">
    <location>
        <begin position="211"/>
        <end position="230"/>
    </location>
</feature>
<feature type="region of interest" description="Disordered" evidence="1">
    <location>
        <begin position="1850"/>
        <end position="1886"/>
    </location>
</feature>
<feature type="compositionally biased region" description="Gly residues" evidence="1">
    <location>
        <begin position="121"/>
        <end position="138"/>
    </location>
</feature>
<evidence type="ECO:0000259" key="2">
    <source>
        <dbReference type="Pfam" id="PF21722"/>
    </source>
</evidence>
<dbReference type="HOGENOM" id="CLU_230820_0_0_10"/>
<dbReference type="Gene3D" id="2.60.40.10">
    <property type="entry name" value="Immunoglobulins"/>
    <property type="match status" value="4"/>
</dbReference>
<feature type="compositionally biased region" description="Gly residues" evidence="1">
    <location>
        <begin position="157"/>
        <end position="176"/>
    </location>
</feature>
<feature type="compositionally biased region" description="Gly residues" evidence="1">
    <location>
        <begin position="1673"/>
        <end position="1687"/>
    </location>
</feature>
<dbReference type="InterPro" id="IPR049304">
    <property type="entry name" value="Gly_rich_dom"/>
</dbReference>
<dbReference type="InterPro" id="IPR026444">
    <property type="entry name" value="Secre_tail"/>
</dbReference>
<evidence type="ECO:0000313" key="4">
    <source>
        <dbReference type="Proteomes" id="UP000003919"/>
    </source>
</evidence>
<feature type="region of interest" description="Disordered" evidence="1">
    <location>
        <begin position="1662"/>
        <end position="1704"/>
    </location>
</feature>
<dbReference type="Proteomes" id="UP000003919">
    <property type="component" value="Unassembled WGS sequence"/>
</dbReference>
<feature type="domain" description="Glycine-rich" evidence="2">
    <location>
        <begin position="1751"/>
        <end position="2036"/>
    </location>
</feature>
<feature type="compositionally biased region" description="Gly residues" evidence="1">
    <location>
        <begin position="184"/>
        <end position="200"/>
    </location>
</feature>
<dbReference type="eggNOG" id="COG1361">
    <property type="taxonomic scope" value="Bacteria"/>
</dbReference>
<feature type="compositionally biased region" description="Gly residues" evidence="1">
    <location>
        <begin position="1695"/>
        <end position="1704"/>
    </location>
</feature>
<dbReference type="eggNOG" id="COG3210">
    <property type="taxonomic scope" value="Bacteria"/>
</dbReference>
<dbReference type="STRING" id="388413.ALPR1_21227"/>
<evidence type="ECO:0000313" key="3">
    <source>
        <dbReference type="EMBL" id="EFQ79279.1"/>
    </source>
</evidence>
<dbReference type="Pfam" id="PF21722">
    <property type="entry name" value="Gly_rich_2"/>
    <property type="match status" value="2"/>
</dbReference>
<dbReference type="Gene3D" id="2.60.40.2700">
    <property type="match status" value="2"/>
</dbReference>
<feature type="compositionally biased region" description="Low complexity" evidence="1">
    <location>
        <begin position="201"/>
        <end position="210"/>
    </location>
</feature>
<dbReference type="OrthoDB" id="1443240at2"/>
<dbReference type="eggNOG" id="COG3291">
    <property type="taxonomic scope" value="Bacteria"/>
</dbReference>
<name>E2RUD2_9BACT</name>
<dbReference type="eggNOG" id="COG1345">
    <property type="taxonomic scope" value="Bacteria"/>
</dbReference>
<feature type="domain" description="Glycine-rich" evidence="2">
    <location>
        <begin position="35"/>
        <end position="238"/>
    </location>
</feature>